<name>A0A0F9KFC9_9ZZZZ</name>
<gene>
    <name evidence="1" type="ORF">LCGC14_1334930</name>
</gene>
<reference evidence="1" key="1">
    <citation type="journal article" date="2015" name="Nature">
        <title>Complex archaea that bridge the gap between prokaryotes and eukaryotes.</title>
        <authorList>
            <person name="Spang A."/>
            <person name="Saw J.H."/>
            <person name="Jorgensen S.L."/>
            <person name="Zaremba-Niedzwiedzka K."/>
            <person name="Martijn J."/>
            <person name="Lind A.E."/>
            <person name="van Eijk R."/>
            <person name="Schleper C."/>
            <person name="Guy L."/>
            <person name="Ettema T.J."/>
        </authorList>
    </citation>
    <scope>NUCLEOTIDE SEQUENCE</scope>
</reference>
<accession>A0A0F9KFC9</accession>
<organism evidence="1">
    <name type="scientific">marine sediment metagenome</name>
    <dbReference type="NCBI Taxonomy" id="412755"/>
    <lineage>
        <taxon>unclassified sequences</taxon>
        <taxon>metagenomes</taxon>
        <taxon>ecological metagenomes</taxon>
    </lineage>
</organism>
<dbReference type="EMBL" id="LAZR01008107">
    <property type="protein sequence ID" value="KKM80924.1"/>
    <property type="molecule type" value="Genomic_DNA"/>
</dbReference>
<proteinExistence type="predicted"/>
<evidence type="ECO:0000313" key="1">
    <source>
        <dbReference type="EMBL" id="KKM80924.1"/>
    </source>
</evidence>
<comment type="caution">
    <text evidence="1">The sequence shown here is derived from an EMBL/GenBank/DDBJ whole genome shotgun (WGS) entry which is preliminary data.</text>
</comment>
<sequence length="70" mass="8183">MEKLTVRPSEVATWKNNNYQDYASETVNGKRLRFRINMEGNYIVSHGEEILYSGRSVIWATRAFNLCEKP</sequence>
<dbReference type="AlphaFoldDB" id="A0A0F9KFC9"/>
<protein>
    <submittedName>
        <fullName evidence="1">Uncharacterized protein</fullName>
    </submittedName>
</protein>